<dbReference type="SUPFAM" id="SSF52540">
    <property type="entry name" value="P-loop containing nucleoside triphosphate hydrolases"/>
    <property type="match status" value="1"/>
</dbReference>
<feature type="compositionally biased region" description="Polar residues" evidence="13">
    <location>
        <begin position="407"/>
        <end position="419"/>
    </location>
</feature>
<dbReference type="InterPro" id="IPR001752">
    <property type="entry name" value="Kinesin_motor_dom"/>
</dbReference>
<feature type="binding site" evidence="10">
    <location>
        <begin position="92"/>
        <end position="99"/>
    </location>
    <ligand>
        <name>ATP</name>
        <dbReference type="ChEBI" id="CHEBI:30616"/>
    </ligand>
</feature>
<keyword evidence="9" id="KW-0206">Cytoskeleton</keyword>
<feature type="repeat" description="Pumilio" evidence="11">
    <location>
        <begin position="1716"/>
        <end position="1751"/>
    </location>
</feature>
<keyword evidence="8 10" id="KW-0505">Motor protein</keyword>
<evidence type="ECO:0000259" key="15">
    <source>
        <dbReference type="PROSITE" id="PS50303"/>
    </source>
</evidence>
<dbReference type="PROSITE" id="PS50303">
    <property type="entry name" value="PUM_HD"/>
    <property type="match status" value="1"/>
</dbReference>
<dbReference type="InterPro" id="IPR001313">
    <property type="entry name" value="Pumilio_RNA-bd_rpt"/>
</dbReference>
<dbReference type="InterPro" id="IPR033133">
    <property type="entry name" value="PUM-HD"/>
</dbReference>
<evidence type="ECO:0000256" key="2">
    <source>
        <dbReference type="ARBA" id="ARBA00022490"/>
    </source>
</evidence>
<keyword evidence="4" id="KW-0677">Repeat</keyword>
<dbReference type="InterPro" id="IPR033712">
    <property type="entry name" value="Pumilio_RNA-bd"/>
</dbReference>
<feature type="compositionally biased region" description="Polar residues" evidence="13">
    <location>
        <begin position="1258"/>
        <end position="1267"/>
    </location>
</feature>
<dbReference type="PRINTS" id="PR00380">
    <property type="entry name" value="KINESINHEAVY"/>
</dbReference>
<evidence type="ECO:0000313" key="16">
    <source>
        <dbReference type="EMBL" id="GAA95055.1"/>
    </source>
</evidence>
<dbReference type="Pfam" id="PF00806">
    <property type="entry name" value="PUF"/>
    <property type="match status" value="7"/>
</dbReference>
<comment type="subcellular location">
    <subcellularLocation>
        <location evidence="1">Cytoplasm</location>
        <location evidence="1">Cytoskeleton</location>
    </subcellularLocation>
</comment>
<dbReference type="GO" id="GO:0008017">
    <property type="term" value="F:microtubule binding"/>
    <property type="evidence" value="ECO:0007669"/>
    <property type="project" value="InterPro"/>
</dbReference>
<evidence type="ECO:0000256" key="13">
    <source>
        <dbReference type="SAM" id="MobiDB-lite"/>
    </source>
</evidence>
<evidence type="ECO:0000256" key="5">
    <source>
        <dbReference type="ARBA" id="ARBA00022741"/>
    </source>
</evidence>
<evidence type="ECO:0000256" key="12">
    <source>
        <dbReference type="SAM" id="Coils"/>
    </source>
</evidence>
<keyword evidence="17" id="KW-1185">Reference proteome</keyword>
<dbReference type="InterPro" id="IPR016024">
    <property type="entry name" value="ARM-type_fold"/>
</dbReference>
<comment type="caution">
    <text evidence="16">The sequence shown here is derived from an EMBL/GenBank/DDBJ whole genome shotgun (WGS) entry which is preliminary data.</text>
</comment>
<dbReference type="SMART" id="SM00129">
    <property type="entry name" value="KISc"/>
    <property type="match status" value="1"/>
</dbReference>
<dbReference type="STRING" id="764103.G7DWV8"/>
<dbReference type="HOGENOM" id="CLU_234485_0_0_1"/>
<dbReference type="InterPro" id="IPR011989">
    <property type="entry name" value="ARM-like"/>
</dbReference>
<dbReference type="SMART" id="SM00025">
    <property type="entry name" value="Pumilio"/>
    <property type="match status" value="7"/>
</dbReference>
<dbReference type="eggNOG" id="KOG0240">
    <property type="taxonomic scope" value="Eukaryota"/>
</dbReference>
<accession>G7DWV8</accession>
<evidence type="ECO:0000313" key="17">
    <source>
        <dbReference type="Proteomes" id="UP000009131"/>
    </source>
</evidence>
<gene>
    <name evidence="16" type="primary">Mo01710</name>
    <name evidence="16" type="ORF">E5Q_01710</name>
</gene>
<dbReference type="InterPro" id="IPR027640">
    <property type="entry name" value="Kinesin-like_fam"/>
</dbReference>
<dbReference type="RefSeq" id="XP_014564731.1">
    <property type="nucleotide sequence ID" value="XM_014709245.1"/>
</dbReference>
<evidence type="ECO:0008006" key="18">
    <source>
        <dbReference type="Google" id="ProtNLM"/>
    </source>
</evidence>
<dbReference type="Gene3D" id="3.40.850.10">
    <property type="entry name" value="Kinesin motor domain"/>
    <property type="match status" value="1"/>
</dbReference>
<feature type="coiled-coil region" evidence="12">
    <location>
        <begin position="446"/>
        <end position="550"/>
    </location>
</feature>
<dbReference type="CDD" id="cd01369">
    <property type="entry name" value="KISc_KHC_KIF5"/>
    <property type="match status" value="1"/>
</dbReference>
<keyword evidence="3" id="KW-0493">Microtubule</keyword>
<evidence type="ECO:0000256" key="9">
    <source>
        <dbReference type="ARBA" id="ARBA00023212"/>
    </source>
</evidence>
<dbReference type="FunFam" id="3.40.850.10:FF:000031">
    <property type="entry name" value="Kinesin-like protein"/>
    <property type="match status" value="1"/>
</dbReference>
<dbReference type="eggNOG" id="KOG1488">
    <property type="taxonomic scope" value="Eukaryota"/>
</dbReference>
<sequence>MSNNIKVVCRFRPPNALELREAGGEPIVSIDPEGTTVKLKSQDALRGPDANGFTFDRAFEMDTKQEEVFEYGVRGIVDDVLSGFNGTVFAYGQTGSGKTYTMMGTDIEDPKMKGLIPRITEQIFASIMVSPPHIEYLVKCSYMEIYMERIRDLLAPQNDNLSIHEDKARGVYVKNLSVLYVGSAPEVYEIMKQGGLTRAVSATNMNAESSRSHSIFVISVNQRNTETGSQKNGNLYLVDLAGSEKVGKTGASGQTLEEAKKINKSLSALGMVINALTDGKSQHIPYRDSKLTRILQESLGGNSRTTLIINCSPSIYNEAETISTLRFGIRAKSIKNKARVNAELSPAELKALLKNAQRDIAQYQTYIALLEAELSIWRAGGTVDKEAWATLERARSQGPTLALASTDVPSTPNRSTTPINPAVGSLRDLESRPPTPTTVSLDRDEREEFLKRENDLQDQLAEKESALASHVEQLRTAQADFEALRASASRDAQSVGGLSALVNDLRSQLERLSHENREAQIVVDALKDQNADTTAELEDAKRQISELRMQQSRGLGGDKEKQRAEKMAALMGHFDTSSSTEHETQIREALDRLDKSLGAQLPHDSSDLDLLRRQIEDGQSALASHEERLRNSQAENAALSRRNEELEHRLRSAGQGYKDLASSQMPKDEMATAQQFGSDEEALQHQRASEQDLVDLRADLATKSAEIEALNASNGSLRSTLEETKRAFAITTAGIEGSKDLMERARDMERIRKTMVTQLADFDKMKKSLTKDLQDRCEKVVELEISLDETREQYNAVIRNGNSRLQQRKMDFLTRNLDQLTLVQRQLVEQNASLKKDVSVAERKLTARNERIQNLEQLLANAQDSLAAQNTKYNSQLQALHDRIEYERALSTRSSPQAVNAASAASALQFGRVARPLRGAGSATAETAPSPLNASLAATNTVRLFGSLDPCKLSFRSSQHGSDSKDKQPLTISLAHAIKVKRLFERSSMSAMASMSSAHTAATRLSDQGSPTIRPSQAGACGQTLDQSYVPTDSDDAKWSDLLRHATDSVNEEQHVSRLQASRARSLTNVAAAVAAAAAAAAANAITHDHAHPSHDPLAPRRSSAVTFSTTSDHATGTPSSDHSLASQAHTLDNKPVGQPDEAQDMSQTIWGRAWAGSIAQDRSLPSSPGARRAFARAIGRDDQGFLRSTNSTESLSTLAARRQDALRKLPKHAASYSIEPRNRLDELAVSDELRSDSSAWPDLAYSEPPSHVRPSPSAASLTSLYGSSTPTTPASSPATAKLELAAATEHQTLVSELLSPRSPRARLHMSHQDKTVVHSPSSNGLRHAAVAAKQASPLTIRRHRSLLADPHEDGSPSQAASDLSTINDSFDSNGRGSADDHRRRRSFAPPPSSHASSPLSCSSRGVSVPETLAYDALYGSSPRDSVVRSPGQQREVKHAQAQAQAQQAPYMSWSGANIEGQDAALARQFQQMRASPRHATLPLEGEVDLSPRWSPSYDPRSLPPATAVWSLPPSPRPTPDQALYMSAGQVVGPLPGLANLQAGYAAMPYAAGILDQQQAYGPQIFTKLDLLPQQVAQTHVDLTTAIQSDRQFQPMYAQVLHNYSHALAKPASPNQYRASPPAIEHHAIDRLQSDRRTEWRLQDVKGQLVAFSRDQVGSRWIQAKFVDASSADRLAVFNELSPALLELSQDCFSNYCCQQLFAHGTPAQRAELVGRLKGHVLHLSLSLYGCRVIQKAIEHCTLDLQLTIMNELREHIIRCSKDLNANHCIQRILCDVPEQHTTFIADACRGHVARLATNSYACRVIQRLFENARPQTLRPLLEEALNHCNALMNDQFGNYVIQHIVEKGQDCDRKRVIASLKGKLLSHCMSKYASNVVERCVMRATDKDLQWLVKESLDPLPDGNSPIAIMLGDMFANYALGTMLKTVRHEPTRSQLWEETRHQLQCVRQRGATKHVNAIEKLLDAA</sequence>
<feature type="coiled-coil region" evidence="12">
    <location>
        <begin position="693"/>
        <end position="727"/>
    </location>
</feature>
<keyword evidence="7 12" id="KW-0175">Coiled coil</keyword>
<dbReference type="InParanoid" id="G7DWV8"/>
<dbReference type="CDD" id="cd07920">
    <property type="entry name" value="Pumilio"/>
    <property type="match status" value="1"/>
</dbReference>
<feature type="region of interest" description="Disordered" evidence="13">
    <location>
        <begin position="1241"/>
        <end position="1278"/>
    </location>
</feature>
<evidence type="ECO:0000256" key="4">
    <source>
        <dbReference type="ARBA" id="ARBA00022737"/>
    </source>
</evidence>
<dbReference type="Pfam" id="PF00225">
    <property type="entry name" value="Kinesin"/>
    <property type="match status" value="1"/>
</dbReference>
<dbReference type="InterPro" id="IPR036961">
    <property type="entry name" value="Kinesin_motor_dom_sf"/>
</dbReference>
<dbReference type="EMBL" id="BABT02000054">
    <property type="protein sequence ID" value="GAA95055.1"/>
    <property type="molecule type" value="Genomic_DNA"/>
</dbReference>
<feature type="domain" description="Kinesin motor" evidence="14">
    <location>
        <begin position="4"/>
        <end position="334"/>
    </location>
</feature>
<feature type="region of interest" description="Disordered" evidence="13">
    <location>
        <begin position="650"/>
        <end position="689"/>
    </location>
</feature>
<feature type="region of interest" description="Disordered" evidence="13">
    <location>
        <begin position="1421"/>
        <end position="1444"/>
    </location>
</feature>
<keyword evidence="5 10" id="KW-0547">Nucleotide-binding</keyword>
<evidence type="ECO:0000256" key="8">
    <source>
        <dbReference type="ARBA" id="ARBA00023175"/>
    </source>
</evidence>
<dbReference type="Gene3D" id="1.25.10.10">
    <property type="entry name" value="Leucine-rich Repeat Variant"/>
    <property type="match status" value="1"/>
</dbReference>
<feature type="region of interest" description="Disordered" evidence="13">
    <location>
        <begin position="1086"/>
        <end position="1126"/>
    </location>
</feature>
<evidence type="ECO:0000256" key="6">
    <source>
        <dbReference type="ARBA" id="ARBA00022840"/>
    </source>
</evidence>
<dbReference type="GO" id="GO:0005874">
    <property type="term" value="C:microtubule"/>
    <property type="evidence" value="ECO:0007669"/>
    <property type="project" value="UniProtKB-KW"/>
</dbReference>
<dbReference type="PROSITE" id="PS50302">
    <property type="entry name" value="PUM"/>
    <property type="match status" value="3"/>
</dbReference>
<reference evidence="16 17" key="2">
    <citation type="journal article" date="2012" name="Open Biol.">
        <title>Characteristics of nucleosomes and linker DNA regions on the genome of the basidiomycete Mixia osmundae revealed by mono- and dinucleosome mapping.</title>
        <authorList>
            <person name="Nishida H."/>
            <person name="Kondo S."/>
            <person name="Matsumoto T."/>
            <person name="Suzuki Y."/>
            <person name="Yoshikawa H."/>
            <person name="Taylor T.D."/>
            <person name="Sugiyama J."/>
        </authorList>
    </citation>
    <scope>NUCLEOTIDE SEQUENCE [LARGE SCALE GENOMIC DNA]</scope>
    <source>
        <strain evidence="17">CBS 9802 / IAM 14324 / JCM 22182 / KY 12970</strain>
    </source>
</reference>
<comment type="similarity">
    <text evidence="10">Belongs to the TRAFAC class myosin-kinesin ATPase superfamily. Kinesin family.</text>
</comment>
<feature type="compositionally biased region" description="Low complexity" evidence="13">
    <location>
        <begin position="1394"/>
        <end position="1405"/>
    </location>
</feature>
<keyword evidence="6 10" id="KW-0067">ATP-binding</keyword>
<dbReference type="RefSeq" id="XP_014566699.1">
    <property type="nucleotide sequence ID" value="XM_014711213.1"/>
</dbReference>
<evidence type="ECO:0000256" key="7">
    <source>
        <dbReference type="ARBA" id="ARBA00023054"/>
    </source>
</evidence>
<feature type="compositionally biased region" description="Basic and acidic residues" evidence="13">
    <location>
        <begin position="1087"/>
        <end position="1099"/>
    </location>
</feature>
<dbReference type="InterPro" id="IPR059182">
    <property type="entry name" value="Khc_C"/>
</dbReference>
<name>G7DWV8_MIXOS</name>
<evidence type="ECO:0000259" key="14">
    <source>
        <dbReference type="PROSITE" id="PS50067"/>
    </source>
</evidence>
<reference evidence="16 17" key="1">
    <citation type="journal article" date="2011" name="J. Gen. Appl. Microbiol.">
        <title>Draft genome sequencing of the enigmatic basidiomycete Mixia osmundae.</title>
        <authorList>
            <person name="Nishida H."/>
            <person name="Nagatsuka Y."/>
            <person name="Sugiyama J."/>
        </authorList>
    </citation>
    <scope>NUCLEOTIDE SEQUENCE [LARGE SCALE GENOMIC DNA]</scope>
    <source>
        <strain evidence="17">CBS 9802 / IAM 14324 / JCM 22182 / KY 12970</strain>
    </source>
</reference>
<dbReference type="GO" id="GO:0005524">
    <property type="term" value="F:ATP binding"/>
    <property type="evidence" value="ECO:0007669"/>
    <property type="project" value="UniProtKB-UniRule"/>
</dbReference>
<feature type="compositionally biased region" description="Low complexity" evidence="13">
    <location>
        <begin position="1268"/>
        <end position="1278"/>
    </location>
</feature>
<feature type="coiled-coil region" evidence="12">
    <location>
        <begin position="824"/>
        <end position="872"/>
    </location>
</feature>
<feature type="domain" description="PUM-HD" evidence="15">
    <location>
        <begin position="1623"/>
        <end position="1964"/>
    </location>
</feature>
<evidence type="ECO:0000256" key="11">
    <source>
        <dbReference type="PROSITE-ProRule" id="PRU00317"/>
    </source>
</evidence>
<feature type="compositionally biased region" description="Polar residues" evidence="13">
    <location>
        <begin position="1104"/>
        <end position="1126"/>
    </location>
</feature>
<organism evidence="16 17">
    <name type="scientific">Mixia osmundae (strain CBS 9802 / IAM 14324 / JCM 22182 / KY 12970)</name>
    <dbReference type="NCBI Taxonomy" id="764103"/>
    <lineage>
        <taxon>Eukaryota</taxon>
        <taxon>Fungi</taxon>
        <taxon>Dikarya</taxon>
        <taxon>Basidiomycota</taxon>
        <taxon>Pucciniomycotina</taxon>
        <taxon>Mixiomycetes</taxon>
        <taxon>Mixiales</taxon>
        <taxon>Mixiaceae</taxon>
        <taxon>Mixia</taxon>
    </lineage>
</organism>
<dbReference type="PANTHER" id="PTHR47968:SF75">
    <property type="entry name" value="CENTROMERE-ASSOCIATED PROTEIN E"/>
    <property type="match status" value="1"/>
</dbReference>
<dbReference type="GO" id="GO:0003777">
    <property type="term" value="F:microtubule motor activity"/>
    <property type="evidence" value="ECO:0007669"/>
    <property type="project" value="InterPro"/>
</dbReference>
<dbReference type="PROSITE" id="PS50067">
    <property type="entry name" value="KINESIN_MOTOR_2"/>
    <property type="match status" value="1"/>
</dbReference>
<feature type="region of interest" description="Disordered" evidence="13">
    <location>
        <begin position="1301"/>
        <end position="1406"/>
    </location>
</feature>
<dbReference type="OrthoDB" id="3176171at2759"/>
<dbReference type="GO" id="GO:0003723">
    <property type="term" value="F:RNA binding"/>
    <property type="evidence" value="ECO:0007669"/>
    <property type="project" value="InterPro"/>
</dbReference>
<protein>
    <recommendedName>
        <fullName evidence="18">Kinesin motor domain-containing protein</fullName>
    </recommendedName>
</protein>
<dbReference type="Proteomes" id="UP000009131">
    <property type="component" value="Unassembled WGS sequence"/>
</dbReference>
<evidence type="ECO:0000256" key="10">
    <source>
        <dbReference type="PROSITE-ProRule" id="PRU00283"/>
    </source>
</evidence>
<proteinExistence type="inferred from homology"/>
<dbReference type="InterPro" id="IPR027417">
    <property type="entry name" value="P-loop_NTPase"/>
</dbReference>
<dbReference type="GO" id="GO:0007018">
    <property type="term" value="P:microtubule-based movement"/>
    <property type="evidence" value="ECO:0007669"/>
    <property type="project" value="InterPro"/>
</dbReference>
<keyword evidence="2" id="KW-0963">Cytoplasm</keyword>
<evidence type="ECO:0000256" key="3">
    <source>
        <dbReference type="ARBA" id="ARBA00022701"/>
    </source>
</evidence>
<dbReference type="SUPFAM" id="SSF48371">
    <property type="entry name" value="ARM repeat"/>
    <property type="match status" value="1"/>
</dbReference>
<feature type="region of interest" description="Disordered" evidence="13">
    <location>
        <begin position="399"/>
        <end position="442"/>
    </location>
</feature>
<dbReference type="PANTHER" id="PTHR47968">
    <property type="entry name" value="CENTROMERE PROTEIN E"/>
    <property type="match status" value="1"/>
</dbReference>
<feature type="compositionally biased region" description="Polar residues" evidence="13">
    <location>
        <begin position="1356"/>
        <end position="1376"/>
    </location>
</feature>
<evidence type="ECO:0000256" key="1">
    <source>
        <dbReference type="ARBA" id="ARBA00004245"/>
    </source>
</evidence>
<feature type="repeat" description="Pumilio" evidence="11">
    <location>
        <begin position="1824"/>
        <end position="1859"/>
    </location>
</feature>
<feature type="coiled-coil region" evidence="12">
    <location>
        <begin position="608"/>
        <end position="649"/>
    </location>
</feature>
<feature type="repeat" description="Pumilio" evidence="11">
    <location>
        <begin position="1788"/>
        <end position="1823"/>
    </location>
</feature>
<dbReference type="CDD" id="cd23649">
    <property type="entry name" value="Khc_CBD_cc"/>
    <property type="match status" value="1"/>
</dbReference>